<dbReference type="AlphaFoldDB" id="A0A7X0Z2Z1"/>
<dbReference type="InterPro" id="IPR014710">
    <property type="entry name" value="RmlC-like_jellyroll"/>
</dbReference>
<dbReference type="Proteomes" id="UP000585696">
    <property type="component" value="Unassembled WGS sequence"/>
</dbReference>
<dbReference type="EMBL" id="JAARYD010000001">
    <property type="protein sequence ID" value="MBC2175002.1"/>
    <property type="molecule type" value="Genomic_DNA"/>
</dbReference>
<evidence type="ECO:0000313" key="5">
    <source>
        <dbReference type="Proteomes" id="UP000543005"/>
    </source>
</evidence>
<protein>
    <submittedName>
        <fullName evidence="1">Crp/Fnr family transcriptional regulator</fullName>
    </submittedName>
</protein>
<accession>A0A7X0Z2Z1</accession>
<evidence type="ECO:0000313" key="1">
    <source>
        <dbReference type="EMBL" id="MBC2175002.1"/>
    </source>
</evidence>
<evidence type="ECO:0000313" key="3">
    <source>
        <dbReference type="EMBL" id="MBC2292345.1"/>
    </source>
</evidence>
<organism evidence="1 4">
    <name type="scientific">Listeria booriae</name>
    <dbReference type="NCBI Taxonomy" id="1552123"/>
    <lineage>
        <taxon>Bacteria</taxon>
        <taxon>Bacillati</taxon>
        <taxon>Bacillota</taxon>
        <taxon>Bacilli</taxon>
        <taxon>Bacillales</taxon>
        <taxon>Listeriaceae</taxon>
        <taxon>Listeria</taxon>
    </lineage>
</organism>
<proteinExistence type="predicted"/>
<dbReference type="EMBL" id="JAARZT010000006">
    <property type="protein sequence ID" value="MBC2292345.1"/>
    <property type="molecule type" value="Genomic_DNA"/>
</dbReference>
<sequence length="197" mass="23443">MDKLEKEMVTTLNQQKLKENWVQKLTLTEKKIMPAKLLRDNILLIQKGMLHIEIEVDKTSHIFAFLQSDDIVYPSYFNDSSRQMRVVIDSYTEIIAFNQEFFLNYATMKPIYMEWLSDKLDKNLSKFLYESTKPRRQDNILTNLEYVNKVIQDELQQPNVEIFDLFSKRKLASYCHLSRSTFNSEIKNLQENNLIAE</sequence>
<reference evidence="4 5" key="1">
    <citation type="submission" date="2020-03" db="EMBL/GenBank/DDBJ databases">
        <title>Soil Listeria distribution.</title>
        <authorList>
            <person name="Liao J."/>
            <person name="Wiedmann M."/>
        </authorList>
    </citation>
    <scope>NUCLEOTIDE SEQUENCE [LARGE SCALE GENOMIC DNA]</scope>
    <source>
        <strain evidence="3 5">FSL L7-0051</strain>
        <strain evidence="2 6">FSL L7-0054</strain>
        <strain evidence="1 4">FSL L7-0259</strain>
    </source>
</reference>
<evidence type="ECO:0000313" key="4">
    <source>
        <dbReference type="Proteomes" id="UP000541735"/>
    </source>
</evidence>
<dbReference type="Proteomes" id="UP000541735">
    <property type="component" value="Unassembled WGS sequence"/>
</dbReference>
<dbReference type="Proteomes" id="UP000543005">
    <property type="component" value="Unassembled WGS sequence"/>
</dbReference>
<evidence type="ECO:0000313" key="2">
    <source>
        <dbReference type="EMBL" id="MBC2285446.1"/>
    </source>
</evidence>
<evidence type="ECO:0000313" key="6">
    <source>
        <dbReference type="Proteomes" id="UP000585696"/>
    </source>
</evidence>
<dbReference type="RefSeq" id="WP_185361657.1">
    <property type="nucleotide sequence ID" value="NZ_JAAROO010000002.1"/>
</dbReference>
<comment type="caution">
    <text evidence="1">The sequence shown here is derived from an EMBL/GenBank/DDBJ whole genome shotgun (WGS) entry which is preliminary data.</text>
</comment>
<gene>
    <name evidence="1" type="ORF">HCB27_00125</name>
    <name evidence="2" type="ORF">HCB69_13740</name>
    <name evidence="3" type="ORF">HCC36_03795</name>
</gene>
<dbReference type="EMBL" id="JAARZS010000044">
    <property type="protein sequence ID" value="MBC2285446.1"/>
    <property type="molecule type" value="Genomic_DNA"/>
</dbReference>
<dbReference type="Gene3D" id="2.60.120.10">
    <property type="entry name" value="Jelly Rolls"/>
    <property type="match status" value="1"/>
</dbReference>
<name>A0A7X0Z2Z1_9LIST</name>